<gene>
    <name evidence="1" type="ORF">FE257_001487</name>
</gene>
<reference evidence="1" key="2">
    <citation type="submission" date="2020-02" db="EMBL/GenBank/DDBJ databases">
        <authorList>
            <person name="Gilchrist C.L.M."/>
            <person name="Chooi Y.-H."/>
        </authorList>
    </citation>
    <scope>NUCLEOTIDE SEQUENCE</scope>
    <source>
        <strain evidence="1">MST-FP2251</strain>
    </source>
</reference>
<name>A0AAD4CDZ5_ASPNN</name>
<dbReference type="Proteomes" id="UP001194746">
    <property type="component" value="Unassembled WGS sequence"/>
</dbReference>
<comment type="caution">
    <text evidence="1">The sequence shown here is derived from an EMBL/GenBank/DDBJ whole genome shotgun (WGS) entry which is preliminary data.</text>
</comment>
<accession>A0AAD4CDZ5</accession>
<protein>
    <submittedName>
        <fullName evidence="1">Uncharacterized protein</fullName>
    </submittedName>
</protein>
<reference evidence="1" key="1">
    <citation type="journal article" date="2019" name="Beilstein J. Org. Chem.">
        <title>Nanangenines: drimane sesquiterpenoids as the dominant metabolite cohort of a novel Australian fungus, Aspergillus nanangensis.</title>
        <authorList>
            <person name="Lacey H.J."/>
            <person name="Gilchrist C.L.M."/>
            <person name="Crombie A."/>
            <person name="Kalaitzis J.A."/>
            <person name="Vuong D."/>
            <person name="Rutledge P.J."/>
            <person name="Turner P."/>
            <person name="Pitt J.I."/>
            <person name="Lacey E."/>
            <person name="Chooi Y.H."/>
            <person name="Piggott A.M."/>
        </authorList>
    </citation>
    <scope>NUCLEOTIDE SEQUENCE</scope>
    <source>
        <strain evidence="1">MST-FP2251</strain>
    </source>
</reference>
<organism evidence="1 2">
    <name type="scientific">Aspergillus nanangensis</name>
    <dbReference type="NCBI Taxonomy" id="2582783"/>
    <lineage>
        <taxon>Eukaryota</taxon>
        <taxon>Fungi</taxon>
        <taxon>Dikarya</taxon>
        <taxon>Ascomycota</taxon>
        <taxon>Pezizomycotina</taxon>
        <taxon>Eurotiomycetes</taxon>
        <taxon>Eurotiomycetidae</taxon>
        <taxon>Eurotiales</taxon>
        <taxon>Aspergillaceae</taxon>
        <taxon>Aspergillus</taxon>
        <taxon>Aspergillus subgen. Circumdati</taxon>
    </lineage>
</organism>
<dbReference type="EMBL" id="VCAU01000119">
    <property type="protein sequence ID" value="KAF9884542.1"/>
    <property type="molecule type" value="Genomic_DNA"/>
</dbReference>
<dbReference type="AlphaFoldDB" id="A0AAD4CDZ5"/>
<keyword evidence="2" id="KW-1185">Reference proteome</keyword>
<evidence type="ECO:0000313" key="2">
    <source>
        <dbReference type="Proteomes" id="UP001194746"/>
    </source>
</evidence>
<sequence length="154" mass="17497">MLWKPGTLVNDANIPHEKTLSNLVEEYPEKKLLRYAVGRACAAGGYTTLYHELELLPDVAIAEEARQRYLWRGHLPGDLWKGLWTVHDWYPVAHYCPGIKCSRNLWILEITVQLLGEAIMVPDSSYHAHACYSPHNNRHSFASDGCSAMSEVIH</sequence>
<evidence type="ECO:0000313" key="1">
    <source>
        <dbReference type="EMBL" id="KAF9884542.1"/>
    </source>
</evidence>
<proteinExistence type="predicted"/>